<dbReference type="Proteomes" id="UP000239326">
    <property type="component" value="Chromosome"/>
</dbReference>
<accession>A0A2S0N3J5</accession>
<reference evidence="6 7" key="1">
    <citation type="submission" date="2018-03" db="EMBL/GenBank/DDBJ databases">
        <title>Genome sequencing of Simplicispira sp.</title>
        <authorList>
            <person name="Kim S.-J."/>
            <person name="Heo J."/>
            <person name="Kwon S.-W."/>
        </authorList>
    </citation>
    <scope>NUCLEOTIDE SEQUENCE [LARGE SCALE GENOMIC DNA]</scope>
    <source>
        <strain evidence="6 7">SC1-8</strain>
    </source>
</reference>
<evidence type="ECO:0000313" key="7">
    <source>
        <dbReference type="Proteomes" id="UP000239326"/>
    </source>
</evidence>
<dbReference type="Gene3D" id="3.50.50.100">
    <property type="match status" value="1"/>
</dbReference>
<dbReference type="InterPro" id="IPR051169">
    <property type="entry name" value="NADH-Q_oxidoreductase"/>
</dbReference>
<dbReference type="InterPro" id="IPR017584">
    <property type="entry name" value="Pyridine_nucleo_diS_OxRdtase_N"/>
</dbReference>
<dbReference type="PRINTS" id="PR00368">
    <property type="entry name" value="FADPNR"/>
</dbReference>
<dbReference type="AlphaFoldDB" id="A0A2S0N3J5"/>
<dbReference type="KEGG" id="simp:C6571_16685"/>
<gene>
    <name evidence="6" type="ORF">C6571_16685</name>
</gene>
<feature type="domain" description="FAD/NAD(P)-binding" evidence="5">
    <location>
        <begin position="3"/>
        <end position="286"/>
    </location>
</feature>
<dbReference type="GO" id="GO:0003955">
    <property type="term" value="F:NAD(P)H dehydrogenase (quinone) activity"/>
    <property type="evidence" value="ECO:0007669"/>
    <property type="project" value="TreeGrafter"/>
</dbReference>
<evidence type="ECO:0000313" key="6">
    <source>
        <dbReference type="EMBL" id="AVO42710.1"/>
    </source>
</evidence>
<keyword evidence="4" id="KW-0560">Oxidoreductase</keyword>
<keyword evidence="7" id="KW-1185">Reference proteome</keyword>
<keyword evidence="3" id="KW-0274">FAD</keyword>
<organism evidence="6 7">
    <name type="scientific">Simplicispira suum</name>
    <dbReference type="NCBI Taxonomy" id="2109915"/>
    <lineage>
        <taxon>Bacteria</taxon>
        <taxon>Pseudomonadati</taxon>
        <taxon>Pseudomonadota</taxon>
        <taxon>Betaproteobacteria</taxon>
        <taxon>Burkholderiales</taxon>
        <taxon>Comamonadaceae</taxon>
        <taxon>Simplicispira</taxon>
    </lineage>
</organism>
<dbReference type="EMBL" id="CP027669">
    <property type="protein sequence ID" value="AVO42710.1"/>
    <property type="molecule type" value="Genomic_DNA"/>
</dbReference>
<proteinExistence type="predicted"/>
<dbReference type="RefSeq" id="WP_106447685.1">
    <property type="nucleotide sequence ID" value="NZ_CP027669.1"/>
</dbReference>
<dbReference type="NCBIfam" id="TIGR03169">
    <property type="entry name" value="Nterm_to_SelD"/>
    <property type="match status" value="1"/>
</dbReference>
<dbReference type="Pfam" id="PF07992">
    <property type="entry name" value="Pyr_redox_2"/>
    <property type="match status" value="1"/>
</dbReference>
<dbReference type="InterPro" id="IPR023753">
    <property type="entry name" value="FAD/NAD-binding_dom"/>
</dbReference>
<comment type="cofactor">
    <cofactor evidence="1">
        <name>FAD</name>
        <dbReference type="ChEBI" id="CHEBI:57692"/>
    </cofactor>
</comment>
<dbReference type="PANTHER" id="PTHR42913:SF9">
    <property type="entry name" value="SLR1591 PROTEIN"/>
    <property type="match status" value="1"/>
</dbReference>
<evidence type="ECO:0000259" key="5">
    <source>
        <dbReference type="Pfam" id="PF07992"/>
    </source>
</evidence>
<name>A0A2S0N3J5_9BURK</name>
<evidence type="ECO:0000256" key="4">
    <source>
        <dbReference type="ARBA" id="ARBA00023002"/>
    </source>
</evidence>
<evidence type="ECO:0000256" key="3">
    <source>
        <dbReference type="ARBA" id="ARBA00022827"/>
    </source>
</evidence>
<dbReference type="SUPFAM" id="SSF51905">
    <property type="entry name" value="FAD/NAD(P)-binding domain"/>
    <property type="match status" value="2"/>
</dbReference>
<dbReference type="InterPro" id="IPR036188">
    <property type="entry name" value="FAD/NAD-bd_sf"/>
</dbReference>
<keyword evidence="2" id="KW-0285">Flavoprotein</keyword>
<dbReference type="GO" id="GO:0019646">
    <property type="term" value="P:aerobic electron transport chain"/>
    <property type="evidence" value="ECO:0007669"/>
    <property type="project" value="TreeGrafter"/>
</dbReference>
<dbReference type="OrthoDB" id="9767928at2"/>
<sequence>MKRLVLVGGGHAHLSVLEALAAQRPGNVEVTLITPSPRQNYSGMLPGWISGHYALSACQIDLQPLVSAAGGRLILENVVDMDATRHCVALADGQPVHYDWLSIDVGSETETSGLEALGSKLLSVKPLDQFFTRWPEKMAEAQTQGAFHLVVVGAGAAGVEIALAAQFALTRAGVRAQVDLIASENGVLKGHNRRVKERVLAYARRAGVSVHFQRAVGTPNGALLADGELVAADLVIAATGARAPVWLQLSKLALDPEGYLLVDPYHRSVSHPDVFAAGDVCARPETSLSRSGVHAVRAGPVLASNLLAVLESAPLQAYRPRSNSLYLLACGPRHAIASWGAWSASGAWVWHWKDWVDRRFIQRFARSGSNSAGAKMEKSA</sequence>
<dbReference type="PANTHER" id="PTHR42913">
    <property type="entry name" value="APOPTOSIS-INDUCING FACTOR 1"/>
    <property type="match status" value="1"/>
</dbReference>
<protein>
    <submittedName>
        <fullName evidence="6">Pyridine nucleotide-disulfide oxidoreductase</fullName>
    </submittedName>
</protein>
<evidence type="ECO:0000256" key="2">
    <source>
        <dbReference type="ARBA" id="ARBA00022630"/>
    </source>
</evidence>
<evidence type="ECO:0000256" key="1">
    <source>
        <dbReference type="ARBA" id="ARBA00001974"/>
    </source>
</evidence>